<evidence type="ECO:0000256" key="3">
    <source>
        <dbReference type="ARBA" id="ARBA00022723"/>
    </source>
</evidence>
<dbReference type="InterPro" id="IPR030400">
    <property type="entry name" value="Sedolisin_dom"/>
</dbReference>
<feature type="binding site" evidence="8">
    <location>
        <position position="537"/>
    </location>
    <ligand>
        <name>Ca(2+)</name>
        <dbReference type="ChEBI" id="CHEBI:29108"/>
    </ligand>
</feature>
<evidence type="ECO:0000313" key="12">
    <source>
        <dbReference type="Proteomes" id="UP001218218"/>
    </source>
</evidence>
<reference evidence="11" key="1">
    <citation type="submission" date="2023-03" db="EMBL/GenBank/DDBJ databases">
        <title>Massive genome expansion in bonnet fungi (Mycena s.s.) driven by repeated elements and novel gene families across ecological guilds.</title>
        <authorList>
            <consortium name="Lawrence Berkeley National Laboratory"/>
            <person name="Harder C.B."/>
            <person name="Miyauchi S."/>
            <person name="Viragh M."/>
            <person name="Kuo A."/>
            <person name="Thoen E."/>
            <person name="Andreopoulos B."/>
            <person name="Lu D."/>
            <person name="Skrede I."/>
            <person name="Drula E."/>
            <person name="Henrissat B."/>
            <person name="Morin E."/>
            <person name="Kohler A."/>
            <person name="Barry K."/>
            <person name="LaButti K."/>
            <person name="Morin E."/>
            <person name="Salamov A."/>
            <person name="Lipzen A."/>
            <person name="Mereny Z."/>
            <person name="Hegedus B."/>
            <person name="Baldrian P."/>
            <person name="Stursova M."/>
            <person name="Weitz H."/>
            <person name="Taylor A."/>
            <person name="Grigoriev I.V."/>
            <person name="Nagy L.G."/>
            <person name="Martin F."/>
            <person name="Kauserud H."/>
        </authorList>
    </citation>
    <scope>NUCLEOTIDE SEQUENCE</scope>
    <source>
        <strain evidence="11">CBHHK002</strain>
    </source>
</reference>
<dbReference type="EMBL" id="JARIHO010000056">
    <property type="protein sequence ID" value="KAJ7318736.1"/>
    <property type="molecule type" value="Genomic_DNA"/>
</dbReference>
<comment type="cofactor">
    <cofactor evidence="8">
        <name>Ca(2+)</name>
        <dbReference type="ChEBI" id="CHEBI:29108"/>
    </cofactor>
    <text evidence="8">Binds 1 Ca(2+) ion per subunit.</text>
</comment>
<evidence type="ECO:0000256" key="5">
    <source>
        <dbReference type="ARBA" id="ARBA00022825"/>
    </source>
</evidence>
<feature type="non-terminal residue" evidence="11">
    <location>
        <position position="1"/>
    </location>
</feature>
<feature type="region of interest" description="Disordered" evidence="9">
    <location>
        <begin position="166"/>
        <end position="191"/>
    </location>
</feature>
<protein>
    <submittedName>
        <fullName evidence="11">Family S53 protease</fullName>
    </submittedName>
</protein>
<dbReference type="InterPro" id="IPR050819">
    <property type="entry name" value="Tripeptidyl-peptidase_I"/>
</dbReference>
<feature type="binding site" evidence="8">
    <location>
        <position position="517"/>
    </location>
    <ligand>
        <name>Ca(2+)</name>
        <dbReference type="ChEBI" id="CHEBI:29108"/>
    </ligand>
</feature>
<evidence type="ECO:0000313" key="11">
    <source>
        <dbReference type="EMBL" id="KAJ7318736.1"/>
    </source>
</evidence>
<evidence type="ECO:0000256" key="9">
    <source>
        <dbReference type="SAM" id="MobiDB-lite"/>
    </source>
</evidence>
<gene>
    <name evidence="11" type="ORF">DFH08DRAFT_1036066</name>
</gene>
<feature type="domain" description="Peptidase S53" evidence="10">
    <location>
        <begin position="198"/>
        <end position="555"/>
    </location>
</feature>
<dbReference type="CDD" id="cd11377">
    <property type="entry name" value="Pro-peptidase_S53"/>
    <property type="match status" value="1"/>
</dbReference>
<dbReference type="GO" id="GO:0005576">
    <property type="term" value="C:extracellular region"/>
    <property type="evidence" value="ECO:0007669"/>
    <property type="project" value="UniProtKB-SubCell"/>
</dbReference>
<feature type="binding site" evidence="8">
    <location>
        <position position="539"/>
    </location>
    <ligand>
        <name>Ca(2+)</name>
        <dbReference type="ChEBI" id="CHEBI:29108"/>
    </ligand>
</feature>
<keyword evidence="7" id="KW-0865">Zymogen</keyword>
<comment type="caution">
    <text evidence="8">Lacks conserved residue(s) required for the propagation of feature annotation.</text>
</comment>
<evidence type="ECO:0000256" key="1">
    <source>
        <dbReference type="ARBA" id="ARBA00004239"/>
    </source>
</evidence>
<dbReference type="Pfam" id="PF09286">
    <property type="entry name" value="Pro-kuma_activ"/>
    <property type="match status" value="1"/>
</dbReference>
<keyword evidence="3 8" id="KW-0479">Metal-binding</keyword>
<dbReference type="PANTHER" id="PTHR14218:SF15">
    <property type="entry name" value="TRIPEPTIDYL-PEPTIDASE 1"/>
    <property type="match status" value="1"/>
</dbReference>
<dbReference type="SUPFAM" id="SSF52743">
    <property type="entry name" value="Subtilisin-like"/>
    <property type="match status" value="1"/>
</dbReference>
<comment type="subcellular location">
    <subcellularLocation>
        <location evidence="1">Secreted</location>
        <location evidence="1">Extracellular space</location>
    </subcellularLocation>
</comment>
<keyword evidence="2 11" id="KW-0645">Protease</keyword>
<dbReference type="Gene3D" id="3.40.50.200">
    <property type="entry name" value="Peptidase S8/S53 domain"/>
    <property type="match status" value="1"/>
</dbReference>
<evidence type="ECO:0000256" key="7">
    <source>
        <dbReference type="ARBA" id="ARBA00023145"/>
    </source>
</evidence>
<proteinExistence type="predicted"/>
<name>A0AAD7EFC3_9AGAR</name>
<dbReference type="PROSITE" id="PS51695">
    <property type="entry name" value="SEDOLISIN"/>
    <property type="match status" value="1"/>
</dbReference>
<evidence type="ECO:0000259" key="10">
    <source>
        <dbReference type="PROSITE" id="PS51695"/>
    </source>
</evidence>
<evidence type="ECO:0000256" key="4">
    <source>
        <dbReference type="ARBA" id="ARBA00022801"/>
    </source>
</evidence>
<organism evidence="11 12">
    <name type="scientific">Mycena albidolilacea</name>
    <dbReference type="NCBI Taxonomy" id="1033008"/>
    <lineage>
        <taxon>Eukaryota</taxon>
        <taxon>Fungi</taxon>
        <taxon>Dikarya</taxon>
        <taxon>Basidiomycota</taxon>
        <taxon>Agaricomycotina</taxon>
        <taxon>Agaricomycetes</taxon>
        <taxon>Agaricomycetidae</taxon>
        <taxon>Agaricales</taxon>
        <taxon>Marasmiineae</taxon>
        <taxon>Mycenaceae</taxon>
        <taxon>Mycena</taxon>
    </lineage>
</organism>
<feature type="binding site" evidence="8">
    <location>
        <position position="516"/>
    </location>
    <ligand>
        <name>Ca(2+)</name>
        <dbReference type="ChEBI" id="CHEBI:29108"/>
    </ligand>
</feature>
<dbReference type="SMART" id="SM00944">
    <property type="entry name" value="Pro-kuma_activ"/>
    <property type="match status" value="1"/>
</dbReference>
<dbReference type="Proteomes" id="UP001218218">
    <property type="component" value="Unassembled WGS sequence"/>
</dbReference>
<sequence length="555" mass="58612">LVLHEKRETAPSNFLRIGSPSATDFLTLRFALAQNNIQGLHDTIYEISTPGNDRYGHLPINNPAMILTNQLQVAEYVTPSATTLSQVNSWLGANNITAAPLTAAGDWIAANMTVTQANSLLAANFGTFQNKGTNQTIVRTLSYSIPSELKAHIDLVHPTINFPPAMRADLPSSKRSKTTRAPSPATSIPADCRARTDLTPHCVLAELYGIPTTPASPAANVLGVSGFENEFANQRDLKLFLETFRPDMNPNTTFDLLVLDGGLNNQLPAGAAALPNWHTQWTVGLATNVPVTFISTGILPNDQITEILDQAHYLASLPNPPQTVLNGGLGSGFVESGFSPQIVISVCNAHAQLAARGVSIIGSTQDTGGFLGPACNSFDAPFLVSCPFVTAVGTTSFANNQPEETVSEFSGGGFSNIFSRSAYQDTAVSAYLEATNNTQTTAFNISGRAVPDVSATDLVPWVLGGTINDGQEFTELSAAIFASVVALLTNERIAAGRPALGFLNPGLYQHPEAFNDITTGGTQGCAGFTPGFNATSGWDPATGLGSPSYLKLQEI</sequence>
<dbReference type="GO" id="GO:0006508">
    <property type="term" value="P:proteolysis"/>
    <property type="evidence" value="ECO:0007669"/>
    <property type="project" value="UniProtKB-KW"/>
</dbReference>
<dbReference type="PANTHER" id="PTHR14218">
    <property type="entry name" value="PROTEASE S8 TRIPEPTIDYL PEPTIDASE I CLN2"/>
    <property type="match status" value="1"/>
</dbReference>
<dbReference type="GO" id="GO:0004252">
    <property type="term" value="F:serine-type endopeptidase activity"/>
    <property type="evidence" value="ECO:0007669"/>
    <property type="project" value="InterPro"/>
</dbReference>
<dbReference type="CDD" id="cd04056">
    <property type="entry name" value="Peptidases_S53"/>
    <property type="match status" value="1"/>
</dbReference>
<keyword evidence="4" id="KW-0378">Hydrolase</keyword>
<dbReference type="GO" id="GO:0046872">
    <property type="term" value="F:metal ion binding"/>
    <property type="evidence" value="ECO:0007669"/>
    <property type="project" value="UniProtKB-UniRule"/>
</dbReference>
<keyword evidence="6 8" id="KW-0106">Calcium</keyword>
<keyword evidence="5" id="KW-0720">Serine protease</keyword>
<keyword evidence="12" id="KW-1185">Reference proteome</keyword>
<dbReference type="GO" id="GO:0008240">
    <property type="term" value="F:tripeptidyl-peptidase activity"/>
    <property type="evidence" value="ECO:0007669"/>
    <property type="project" value="TreeGrafter"/>
</dbReference>
<comment type="caution">
    <text evidence="11">The sequence shown here is derived from an EMBL/GenBank/DDBJ whole genome shotgun (WGS) entry which is preliminary data.</text>
</comment>
<evidence type="ECO:0000256" key="8">
    <source>
        <dbReference type="PROSITE-ProRule" id="PRU01032"/>
    </source>
</evidence>
<evidence type="ECO:0000256" key="6">
    <source>
        <dbReference type="ARBA" id="ARBA00022837"/>
    </source>
</evidence>
<dbReference type="SUPFAM" id="SSF54897">
    <property type="entry name" value="Protease propeptides/inhibitors"/>
    <property type="match status" value="1"/>
</dbReference>
<dbReference type="AlphaFoldDB" id="A0AAD7EFC3"/>
<evidence type="ECO:0000256" key="2">
    <source>
        <dbReference type="ARBA" id="ARBA00022670"/>
    </source>
</evidence>
<dbReference type="InterPro" id="IPR036852">
    <property type="entry name" value="Peptidase_S8/S53_dom_sf"/>
</dbReference>
<feature type="non-terminal residue" evidence="11">
    <location>
        <position position="555"/>
    </location>
</feature>
<dbReference type="InterPro" id="IPR015366">
    <property type="entry name" value="S53_propep"/>
</dbReference>
<accession>A0AAD7EFC3</accession>